<reference evidence="3" key="2">
    <citation type="journal article" date="2023" name="BMC Genomics">
        <title>Pest status, molecular evolution, and epigenetic factors derived from the genome assembly of Frankliniella fusca, a thysanopteran phytovirus vector.</title>
        <authorList>
            <person name="Catto M.A."/>
            <person name="Labadie P.E."/>
            <person name="Jacobson A.L."/>
            <person name="Kennedy G.G."/>
            <person name="Srinivasan R."/>
            <person name="Hunt B.G."/>
        </authorList>
    </citation>
    <scope>NUCLEOTIDE SEQUENCE</scope>
    <source>
        <strain evidence="3">PL_HMW_Pooled</strain>
    </source>
</reference>
<feature type="transmembrane region" description="Helical" evidence="2">
    <location>
        <begin position="331"/>
        <end position="351"/>
    </location>
</feature>
<evidence type="ECO:0000256" key="1">
    <source>
        <dbReference type="SAM" id="MobiDB-lite"/>
    </source>
</evidence>
<feature type="transmembrane region" description="Helical" evidence="2">
    <location>
        <begin position="478"/>
        <end position="496"/>
    </location>
</feature>
<accession>A0AAE1LKH7</accession>
<feature type="transmembrane region" description="Helical" evidence="2">
    <location>
        <begin position="403"/>
        <end position="420"/>
    </location>
</feature>
<feature type="transmembrane region" description="Helical" evidence="2">
    <location>
        <begin position="239"/>
        <end position="260"/>
    </location>
</feature>
<proteinExistence type="predicted"/>
<keyword evidence="4" id="KW-1185">Reference proteome</keyword>
<organism evidence="3 4">
    <name type="scientific">Frankliniella fusca</name>
    <dbReference type="NCBI Taxonomy" id="407009"/>
    <lineage>
        <taxon>Eukaryota</taxon>
        <taxon>Metazoa</taxon>
        <taxon>Ecdysozoa</taxon>
        <taxon>Arthropoda</taxon>
        <taxon>Hexapoda</taxon>
        <taxon>Insecta</taxon>
        <taxon>Pterygota</taxon>
        <taxon>Neoptera</taxon>
        <taxon>Paraneoptera</taxon>
        <taxon>Thysanoptera</taxon>
        <taxon>Terebrantia</taxon>
        <taxon>Thripoidea</taxon>
        <taxon>Thripidae</taxon>
        <taxon>Frankliniella</taxon>
    </lineage>
</organism>
<feature type="transmembrane region" description="Helical" evidence="2">
    <location>
        <begin position="658"/>
        <end position="684"/>
    </location>
</feature>
<comment type="caution">
    <text evidence="3">The sequence shown here is derived from an EMBL/GenBank/DDBJ whole genome shotgun (WGS) entry which is preliminary data.</text>
</comment>
<protein>
    <submittedName>
        <fullName evidence="3">Gustatory and odorant receptor 24</fullName>
    </submittedName>
</protein>
<evidence type="ECO:0000256" key="2">
    <source>
        <dbReference type="SAM" id="Phobius"/>
    </source>
</evidence>
<feature type="transmembrane region" description="Helical" evidence="2">
    <location>
        <begin position="426"/>
        <end position="447"/>
    </location>
</feature>
<dbReference type="Proteomes" id="UP001219518">
    <property type="component" value="Unassembled WGS sequence"/>
</dbReference>
<gene>
    <name evidence="3" type="ORF">KUF71_010627</name>
</gene>
<name>A0AAE1LKH7_9NEOP</name>
<keyword evidence="3" id="KW-0675">Receptor</keyword>
<feature type="transmembrane region" description="Helical" evidence="2">
    <location>
        <begin position="170"/>
        <end position="187"/>
    </location>
</feature>
<reference evidence="3" key="1">
    <citation type="submission" date="2021-07" db="EMBL/GenBank/DDBJ databases">
        <authorList>
            <person name="Catto M.A."/>
            <person name="Jacobson A."/>
            <person name="Kennedy G."/>
            <person name="Labadie P."/>
            <person name="Hunt B.G."/>
            <person name="Srinivasan R."/>
        </authorList>
    </citation>
    <scope>NUCLEOTIDE SEQUENCE</scope>
    <source>
        <strain evidence="3">PL_HMW_Pooled</strain>
        <tissue evidence="3">Head</tissue>
    </source>
</reference>
<keyword evidence="2" id="KW-1133">Transmembrane helix</keyword>
<feature type="region of interest" description="Disordered" evidence="1">
    <location>
        <begin position="1"/>
        <end position="22"/>
    </location>
</feature>
<evidence type="ECO:0000313" key="3">
    <source>
        <dbReference type="EMBL" id="KAK3921412.1"/>
    </source>
</evidence>
<dbReference type="AlphaFoldDB" id="A0AAE1LKH7"/>
<feature type="transmembrane region" description="Helical" evidence="2">
    <location>
        <begin position="199"/>
        <end position="219"/>
    </location>
</feature>
<dbReference type="EMBL" id="JAHWGI010001033">
    <property type="protein sequence ID" value="KAK3921412.1"/>
    <property type="molecule type" value="Genomic_DNA"/>
</dbReference>
<feature type="region of interest" description="Disordered" evidence="1">
    <location>
        <begin position="53"/>
        <end position="80"/>
    </location>
</feature>
<feature type="region of interest" description="Disordered" evidence="1">
    <location>
        <begin position="108"/>
        <end position="148"/>
    </location>
</feature>
<sequence>MPDPHQHQPPGPGYGRLPPAADTKAQALPGVYIVHAAPLFPVQLHGETVASKKAGPDYKWSSRMSPPGPRSKDPDNKLPSWSRRLSARVSAAEERSIPQSVPVEVKASMSARLRGRQTSLVDSRLSSGTSGPGPGHGHGHGLLGIRNGAQRPGYDESLGEEIFRNMHKTLMPMMVILVLYGAIPVQFKPPRISVHPLRSTLLYVVVMQTCIVLSAHHVISLYSSLLHAQPEDARGVDERLLAILSVVHVSATLIIVVFWIEMPRGRACCFDFSYFTNNYGHMVGAQPFRLWTRVMPWFSVVFAFVGAPLMIYVWMVYILKAPLLANTPSHLFVVCNIFTILTFFAEVCNMIRDFASAVAYALKEELDAGRMTASRLEEFRLAWLSLRQLTTDLGSVPMTGLSLLLYLLIMNTLAAYQFAVSYYNNYAVLFFGSCSALFLLQSSLIYISDVAHRLQDAMSTGFYEPLESKSWRNFPADLLAEIMAAIATYLIVLFQLRMGDEYPATTSLPLSNATDSSLDSHQQFLHTMSTNPAVVTFGGVVNISRSTYLNELDAGCMTASRLEEFRLAWISLRQLTVDLGTMPLTGLAMLLLLLVMTTLCAYQFAVSYYNNYTVLFFSSSAILALLQFGLTYTTDVAHRVKEAHQQFLHTISMSPAEISYAGIVTITRSTYLSIMAAIATYLIVLFQLRMADEDPPTTPLPSLNATYSSLDSVFRSRN</sequence>
<keyword evidence="2" id="KW-0472">Membrane</keyword>
<feature type="transmembrane region" description="Helical" evidence="2">
    <location>
        <begin position="584"/>
        <end position="605"/>
    </location>
</feature>
<feature type="compositionally biased region" description="Gly residues" evidence="1">
    <location>
        <begin position="130"/>
        <end position="142"/>
    </location>
</feature>
<evidence type="ECO:0000313" key="4">
    <source>
        <dbReference type="Proteomes" id="UP001219518"/>
    </source>
</evidence>
<feature type="transmembrane region" description="Helical" evidence="2">
    <location>
        <begin position="612"/>
        <end position="630"/>
    </location>
</feature>
<feature type="transmembrane region" description="Helical" evidence="2">
    <location>
        <begin position="297"/>
        <end position="319"/>
    </location>
</feature>
<keyword evidence="2" id="KW-0812">Transmembrane</keyword>